<keyword evidence="1" id="KW-0732">Signal</keyword>
<proteinExistence type="predicted"/>
<gene>
    <name evidence="2" type="ordered locus">Bind_2600</name>
</gene>
<dbReference type="Gene3D" id="1.25.40.10">
    <property type="entry name" value="Tetratricopeptide repeat domain"/>
    <property type="match status" value="1"/>
</dbReference>
<reference evidence="2 3" key="2">
    <citation type="journal article" date="2010" name="J. Bacteriol.">
        <title>Complete genome sequence of Beijerinckia indica subsp. indica.</title>
        <authorList>
            <person name="Tamas I."/>
            <person name="Dedysh S.N."/>
            <person name="Liesack W."/>
            <person name="Stott M.B."/>
            <person name="Alam M."/>
            <person name="Murrell J.C."/>
            <person name="Dunfield P.F."/>
        </authorList>
    </citation>
    <scope>NUCLEOTIDE SEQUENCE [LARGE SCALE GENOMIC DNA]</scope>
    <source>
        <strain evidence="3">ATCC 9039 / DSM 1715 / NCIMB 8712</strain>
    </source>
</reference>
<feature type="signal peptide" evidence="1">
    <location>
        <begin position="1"/>
        <end position="27"/>
    </location>
</feature>
<dbReference type="EMBL" id="CP001016">
    <property type="protein sequence ID" value="ACB96193.1"/>
    <property type="molecule type" value="Genomic_DNA"/>
</dbReference>
<evidence type="ECO:0000256" key="1">
    <source>
        <dbReference type="SAM" id="SignalP"/>
    </source>
</evidence>
<dbReference type="KEGG" id="bid:Bind_2600"/>
<dbReference type="STRING" id="395963.Bind_2600"/>
<dbReference type="SUPFAM" id="SSF48452">
    <property type="entry name" value="TPR-like"/>
    <property type="match status" value="1"/>
</dbReference>
<protein>
    <submittedName>
        <fullName evidence="2">Tetratricopeptide TPR_2 repeat protein</fullName>
    </submittedName>
</protein>
<feature type="chain" id="PRO_5002776709" evidence="1">
    <location>
        <begin position="28"/>
        <end position="223"/>
    </location>
</feature>
<sequence>MPVKMFTTFSARLSILVACLFVLPVNAVDNSSLDTEIKHLRTQWESIKFSVSDVSKRVQLMNALGEEADSVATKYPDRVEALIWDGIVTSERASMASAFSALGLAKRSRDILEKAYAMDPAALDAAAPTILGVLYYRVPGFPVAFGDTGKARRLFEEAVQLAPNGLDAWFFYGEFLYSDKDYTRAAEVLHHALSLPHQRNRPIWDEHCRLVIRELLAKIQDKS</sequence>
<dbReference type="HOGENOM" id="CLU_094914_0_0_5"/>
<dbReference type="Pfam" id="PF14559">
    <property type="entry name" value="TPR_19"/>
    <property type="match status" value="1"/>
</dbReference>
<keyword evidence="3" id="KW-1185">Reference proteome</keyword>
<dbReference type="AlphaFoldDB" id="B2IIY1"/>
<evidence type="ECO:0000313" key="2">
    <source>
        <dbReference type="EMBL" id="ACB96193.1"/>
    </source>
</evidence>
<organism evidence="2 3">
    <name type="scientific">Beijerinckia indica subsp. indica (strain ATCC 9039 / DSM 1715 / NCIMB 8712)</name>
    <dbReference type="NCBI Taxonomy" id="395963"/>
    <lineage>
        <taxon>Bacteria</taxon>
        <taxon>Pseudomonadati</taxon>
        <taxon>Pseudomonadota</taxon>
        <taxon>Alphaproteobacteria</taxon>
        <taxon>Hyphomicrobiales</taxon>
        <taxon>Beijerinckiaceae</taxon>
        <taxon>Beijerinckia</taxon>
    </lineage>
</organism>
<accession>B2IIY1</accession>
<evidence type="ECO:0000313" key="3">
    <source>
        <dbReference type="Proteomes" id="UP000001695"/>
    </source>
</evidence>
<dbReference type="Proteomes" id="UP000001695">
    <property type="component" value="Chromosome"/>
</dbReference>
<dbReference type="InterPro" id="IPR011990">
    <property type="entry name" value="TPR-like_helical_dom_sf"/>
</dbReference>
<reference evidence="3" key="1">
    <citation type="submission" date="2008-03" db="EMBL/GenBank/DDBJ databases">
        <title>Complete sequence of chromosome of Beijerinckia indica subsp. indica ATCC 9039.</title>
        <authorList>
            <consortium name="US DOE Joint Genome Institute"/>
            <person name="Copeland A."/>
            <person name="Lucas S."/>
            <person name="Lapidus A."/>
            <person name="Glavina del Rio T."/>
            <person name="Dalin E."/>
            <person name="Tice H."/>
            <person name="Bruce D."/>
            <person name="Goodwin L."/>
            <person name="Pitluck S."/>
            <person name="LaButti K."/>
            <person name="Schmutz J."/>
            <person name="Larimer F."/>
            <person name="Land M."/>
            <person name="Hauser L."/>
            <person name="Kyrpides N."/>
            <person name="Mikhailova N."/>
            <person name="Dunfield P.F."/>
            <person name="Dedysh S.N."/>
            <person name="Liesack W."/>
            <person name="Saw J.H."/>
            <person name="Alam M."/>
            <person name="Chen Y."/>
            <person name="Murrell J.C."/>
            <person name="Richardson P."/>
        </authorList>
    </citation>
    <scope>NUCLEOTIDE SEQUENCE [LARGE SCALE GENOMIC DNA]</scope>
    <source>
        <strain evidence="3">ATCC 9039 / DSM 1715 / NCIMB 8712</strain>
    </source>
</reference>
<dbReference type="RefSeq" id="WP_012385546.1">
    <property type="nucleotide sequence ID" value="NC_010581.1"/>
</dbReference>
<name>B2IIY1_BEII9</name>
<dbReference type="eggNOG" id="COG0457">
    <property type="taxonomic scope" value="Bacteria"/>
</dbReference>